<evidence type="ECO:0000256" key="3">
    <source>
        <dbReference type="ARBA" id="ARBA00022723"/>
    </source>
</evidence>
<sequence length="387" mass="43198">MKKIITTEKIPIKLWLADVEDGAMRQIKNIANFPFAFHHIAIMPDAHEGYGMPIGGVMATEKVIVPNAVGVDIGCGVCAQKTTLTNIEINQIKNIMADIRSKIPMGFNKHKAKQDENLMPEFGDWKNSRIGKEWNNACRSLGTLGGGNHFIEIQKGSDGHIWIMLHSGSRNLGKKVADYYNRSAINSSRRQGYEELIKQELAFLEADSEEGKRYINEMRFCVDYALANRKLMMARIKTAFANNIKDINWRDFINIAHNYASLEIHFGKEVIVHRKGATQAKTGQAGIIPGSQGTKSYIIKGQGNSESFCSCSHGAGRKMGRNQAIRELDLEEEIEKLDKKGIIHAIRSRKDLDEASGAYKNIAEIIKNQDDLVEVMVKLSPLAVIKG</sequence>
<feature type="binding site" evidence="10">
    <location>
        <begin position="257"/>
        <end position="258"/>
    </location>
    <ligand>
        <name>GMP</name>
        <dbReference type="ChEBI" id="CHEBI:58115"/>
    </ligand>
</feature>
<keyword evidence="4 10" id="KW-0547">Nucleotide-binding</keyword>
<dbReference type="GO" id="GO:0042245">
    <property type="term" value="P:RNA repair"/>
    <property type="evidence" value="ECO:0007669"/>
    <property type="project" value="UniProtKB-KW"/>
</dbReference>
<evidence type="ECO:0000256" key="5">
    <source>
        <dbReference type="ARBA" id="ARBA00022800"/>
    </source>
</evidence>
<dbReference type="GO" id="GO:0006281">
    <property type="term" value="P:DNA repair"/>
    <property type="evidence" value="ECO:0007669"/>
    <property type="project" value="TreeGrafter"/>
</dbReference>
<dbReference type="GO" id="GO:0006396">
    <property type="term" value="P:RNA processing"/>
    <property type="evidence" value="ECO:0007669"/>
    <property type="project" value="InterPro"/>
</dbReference>
<gene>
    <name evidence="12" type="ORF">AUJ27_02160</name>
</gene>
<dbReference type="STRING" id="1805146.AUJ27_02160"/>
<evidence type="ECO:0000256" key="10">
    <source>
        <dbReference type="PIRSR" id="PIRSR601233-2"/>
    </source>
</evidence>
<evidence type="ECO:0000256" key="9">
    <source>
        <dbReference type="PIRSR" id="PIRSR601233-1"/>
    </source>
</evidence>
<organism evidence="12 13">
    <name type="scientific">Candidatus Falkowbacteria bacterium CG1_02_37_44</name>
    <dbReference type="NCBI Taxonomy" id="1805146"/>
    <lineage>
        <taxon>Bacteria</taxon>
        <taxon>Candidatus Falkowiibacteriota</taxon>
    </lineage>
</organism>
<dbReference type="EMBL" id="MNUU01000040">
    <property type="protein sequence ID" value="OIO07579.1"/>
    <property type="molecule type" value="Genomic_DNA"/>
</dbReference>
<evidence type="ECO:0000256" key="8">
    <source>
        <dbReference type="ARBA" id="ARBA00047746"/>
    </source>
</evidence>
<evidence type="ECO:0000256" key="2">
    <source>
        <dbReference type="ARBA" id="ARBA00022598"/>
    </source>
</evidence>
<dbReference type="PANTHER" id="PTHR43749:SF2">
    <property type="entry name" value="RNA-SPLICING LIGASE RTCB"/>
    <property type="match status" value="1"/>
</dbReference>
<feature type="binding site" evidence="11">
    <location>
        <position position="72"/>
    </location>
    <ligand>
        <name>Mn(2+)</name>
        <dbReference type="ChEBI" id="CHEBI:29035"/>
        <label>1</label>
    </ligand>
</feature>
<accession>A0A1J4T9M1</accession>
<keyword evidence="3 11" id="KW-0479">Metal-binding</keyword>
<dbReference type="AlphaFoldDB" id="A0A1J4T9M1"/>
<comment type="catalytic activity">
    <reaction evidence="8">
        <text>a 3'-end 3'-phospho-ribonucleotide-RNA + a 5'-end dephospho-ribonucleoside-RNA + GTP = a ribonucleotidyl-ribonucleotide-RNA + GMP + diphosphate</text>
        <dbReference type="Rhea" id="RHEA:68076"/>
        <dbReference type="Rhea" id="RHEA-COMP:10463"/>
        <dbReference type="Rhea" id="RHEA-COMP:13936"/>
        <dbReference type="Rhea" id="RHEA-COMP:17355"/>
        <dbReference type="ChEBI" id="CHEBI:33019"/>
        <dbReference type="ChEBI" id="CHEBI:37565"/>
        <dbReference type="ChEBI" id="CHEBI:58115"/>
        <dbReference type="ChEBI" id="CHEBI:83062"/>
        <dbReference type="ChEBI" id="CHEBI:138284"/>
        <dbReference type="ChEBI" id="CHEBI:173118"/>
        <dbReference type="EC" id="6.5.1.8"/>
    </reaction>
</comment>
<evidence type="ECO:0000256" key="1">
    <source>
        <dbReference type="ARBA" id="ARBA00012726"/>
    </source>
</evidence>
<evidence type="ECO:0000313" key="12">
    <source>
        <dbReference type="EMBL" id="OIO07579.1"/>
    </source>
</evidence>
<keyword evidence="7 11" id="KW-0464">Manganese</keyword>
<keyword evidence="2 12" id="KW-0436">Ligase</keyword>
<evidence type="ECO:0000313" key="13">
    <source>
        <dbReference type="Proteomes" id="UP000183192"/>
    </source>
</evidence>
<evidence type="ECO:0000256" key="4">
    <source>
        <dbReference type="ARBA" id="ARBA00022741"/>
    </source>
</evidence>
<dbReference type="EC" id="6.5.1.8" evidence="1"/>
<dbReference type="GO" id="GO:0005525">
    <property type="term" value="F:GTP binding"/>
    <property type="evidence" value="ECO:0007669"/>
    <property type="project" value="UniProtKB-KW"/>
</dbReference>
<dbReference type="InterPro" id="IPR052915">
    <property type="entry name" value="RtcB-like"/>
</dbReference>
<keyword evidence="5" id="KW-0692">RNA repair</keyword>
<keyword evidence="6 10" id="KW-0342">GTP-binding</keyword>
<proteinExistence type="predicted"/>
<feature type="binding site" evidence="11">
    <location>
        <position position="257"/>
    </location>
    <ligand>
        <name>Mn(2+)</name>
        <dbReference type="ChEBI" id="CHEBI:29035"/>
        <label>2</label>
    </ligand>
</feature>
<feature type="binding site" evidence="10">
    <location>
        <position position="296"/>
    </location>
    <ligand>
        <name>GMP</name>
        <dbReference type="ChEBI" id="CHEBI:58115"/>
    </ligand>
</feature>
<comment type="cofactor">
    <cofactor evidence="11">
        <name>Mn(2+)</name>
        <dbReference type="ChEBI" id="CHEBI:29035"/>
    </cofactor>
    <text evidence="11">Binds 2 manganese ions per subunit.</text>
</comment>
<name>A0A1J4T9M1_9BACT</name>
<feature type="binding site" evidence="10">
    <location>
        <position position="386"/>
    </location>
    <ligand>
        <name>GMP</name>
        <dbReference type="ChEBI" id="CHEBI:58115"/>
    </ligand>
</feature>
<evidence type="ECO:0000256" key="11">
    <source>
        <dbReference type="PIRSR" id="PIRSR601233-3"/>
    </source>
</evidence>
<feature type="active site" description="GMP-histidine intermediate" evidence="9">
    <location>
        <position position="313"/>
    </location>
</feature>
<dbReference type="GO" id="GO:0170057">
    <property type="term" value="F:RNA ligase (GTP) activity"/>
    <property type="evidence" value="ECO:0007669"/>
    <property type="project" value="UniProtKB-EC"/>
</dbReference>
<dbReference type="InterPro" id="IPR036025">
    <property type="entry name" value="RtcB-like_sf"/>
</dbReference>
<dbReference type="Pfam" id="PF01139">
    <property type="entry name" value="RtcB"/>
    <property type="match status" value="2"/>
</dbReference>
<dbReference type="GO" id="GO:0030145">
    <property type="term" value="F:manganese ion binding"/>
    <property type="evidence" value="ECO:0007669"/>
    <property type="project" value="TreeGrafter"/>
</dbReference>
<reference evidence="12 13" key="1">
    <citation type="journal article" date="2016" name="Environ. Microbiol.">
        <title>Genomic resolution of a cold subsurface aquifer community provides metabolic insights for novel microbes adapted to high CO concentrations.</title>
        <authorList>
            <person name="Probst A.J."/>
            <person name="Castelle C.J."/>
            <person name="Singh A."/>
            <person name="Brown C.T."/>
            <person name="Anantharaman K."/>
            <person name="Sharon I."/>
            <person name="Hug L.A."/>
            <person name="Burstein D."/>
            <person name="Emerson J.B."/>
            <person name="Thomas B.C."/>
            <person name="Banfield J.F."/>
        </authorList>
    </citation>
    <scope>NUCLEOTIDE SEQUENCE [LARGE SCALE GENOMIC DNA]</scope>
    <source>
        <strain evidence="12">CG1_02_37_44</strain>
    </source>
</reference>
<dbReference type="GO" id="GO:0003909">
    <property type="term" value="F:DNA ligase activity"/>
    <property type="evidence" value="ECO:0007669"/>
    <property type="project" value="TreeGrafter"/>
</dbReference>
<dbReference type="InterPro" id="IPR001233">
    <property type="entry name" value="RtcB"/>
</dbReference>
<feature type="binding site" evidence="10">
    <location>
        <begin position="313"/>
        <end position="316"/>
    </location>
    <ligand>
        <name>GMP</name>
        <dbReference type="ChEBI" id="CHEBI:58115"/>
    </ligand>
</feature>
<dbReference type="SUPFAM" id="SSF103365">
    <property type="entry name" value="Hypothetical protein PH1602"/>
    <property type="match status" value="1"/>
</dbReference>
<dbReference type="PANTHER" id="PTHR43749">
    <property type="entry name" value="RNA-SPLICING LIGASE RTCB"/>
    <property type="match status" value="1"/>
</dbReference>
<feature type="binding site" evidence="11">
    <location>
        <position position="166"/>
    </location>
    <ligand>
        <name>Mn(2+)</name>
        <dbReference type="ChEBI" id="CHEBI:29035"/>
        <label>2</label>
    </ligand>
</feature>
<feature type="binding site" evidence="11">
    <location>
        <position position="149"/>
    </location>
    <ligand>
        <name>Mn(2+)</name>
        <dbReference type="ChEBI" id="CHEBI:29035"/>
        <label>1</label>
    </ligand>
</feature>
<evidence type="ECO:0000256" key="7">
    <source>
        <dbReference type="ARBA" id="ARBA00023211"/>
    </source>
</evidence>
<dbReference type="Proteomes" id="UP000183192">
    <property type="component" value="Unassembled WGS sequence"/>
</dbReference>
<dbReference type="Gene3D" id="3.90.1860.10">
    <property type="entry name" value="tRNA-splicing ligase RtcB"/>
    <property type="match status" value="1"/>
</dbReference>
<comment type="caution">
    <text evidence="12">The sequence shown here is derived from an EMBL/GenBank/DDBJ whole genome shotgun (WGS) entry which is preliminary data.</text>
</comment>
<feature type="binding site" evidence="10">
    <location>
        <begin position="148"/>
        <end position="152"/>
    </location>
    <ligand>
        <name>GMP</name>
        <dbReference type="ChEBI" id="CHEBI:58115"/>
    </ligand>
</feature>
<evidence type="ECO:0000256" key="6">
    <source>
        <dbReference type="ARBA" id="ARBA00023134"/>
    </source>
</evidence>
<protein>
    <recommendedName>
        <fullName evidence="1">3'-phosphate/5'-hydroxy nucleic acid ligase</fullName>
        <ecNumber evidence="1">6.5.1.8</ecNumber>
    </recommendedName>
</protein>